<accession>A0ABR5A298</accession>
<evidence type="ECO:0000313" key="1">
    <source>
        <dbReference type="EMBL" id="KIL35169.1"/>
    </source>
</evidence>
<dbReference type="RefSeq" id="WP_041065289.1">
    <property type="nucleotide sequence ID" value="NZ_JXAL01000024.1"/>
</dbReference>
<dbReference type="Proteomes" id="UP000054526">
    <property type="component" value="Unassembled WGS sequence"/>
</dbReference>
<protein>
    <submittedName>
        <fullName evidence="1">Uncharacterized protein</fullName>
    </submittedName>
</protein>
<dbReference type="EMBL" id="JXAL01000024">
    <property type="protein sequence ID" value="KIL35169.1"/>
    <property type="molecule type" value="Genomic_DNA"/>
</dbReference>
<keyword evidence="2" id="KW-1185">Reference proteome</keyword>
<proteinExistence type="predicted"/>
<comment type="caution">
    <text evidence="1">The sequence shown here is derived from an EMBL/GenBank/DDBJ whole genome shotgun (WGS) entry which is preliminary data.</text>
</comment>
<evidence type="ECO:0000313" key="2">
    <source>
        <dbReference type="Proteomes" id="UP000054526"/>
    </source>
</evidence>
<organism evidence="1 2">
    <name type="scientific">Cohnella kolymensis</name>
    <dbReference type="NCBI Taxonomy" id="1590652"/>
    <lineage>
        <taxon>Bacteria</taxon>
        <taxon>Bacillati</taxon>
        <taxon>Bacillota</taxon>
        <taxon>Bacilli</taxon>
        <taxon>Bacillales</taxon>
        <taxon>Paenibacillaceae</taxon>
        <taxon>Cohnella</taxon>
    </lineage>
</organism>
<name>A0ABR5A298_9BACL</name>
<gene>
    <name evidence="1" type="ORF">SD71_16220</name>
</gene>
<reference evidence="1 2" key="1">
    <citation type="submission" date="2014-12" db="EMBL/GenBank/DDBJ databases">
        <title>Draft genome sequence of Cohnella kolymensis strain B-2846.</title>
        <authorList>
            <person name="Karlyshev A.V."/>
            <person name="Kudryashova E.B."/>
        </authorList>
    </citation>
    <scope>NUCLEOTIDE SEQUENCE [LARGE SCALE GENOMIC DNA]</scope>
    <source>
        <strain evidence="1 2">VKM B-2846</strain>
    </source>
</reference>
<sequence>MTSYGSRKDMFSLENGWMTLDDLLQGLARSIQTAQDKLHEAGDSKTHLQIKDIRMDMPMEVHHEAETSETRVRLPSVSLQMNGDVKEAHISRFQFTLGHVIKHEE</sequence>